<evidence type="ECO:0000313" key="2">
    <source>
        <dbReference type="Proteomes" id="UP000293550"/>
    </source>
</evidence>
<reference evidence="1 2" key="1">
    <citation type="submission" date="2018-10" db="EMBL/GenBank/DDBJ databases">
        <title>An updated phylogeny of the Alphaproteobacteria reveals that the parasitic Rickettsiales and Holosporales have independent origins.</title>
        <authorList>
            <person name="Munoz-Gomez S.A."/>
            <person name="Hess S."/>
            <person name="Burger G."/>
            <person name="Lang B.F."/>
            <person name="Susko E."/>
            <person name="Slamovits C.H."/>
            <person name="Roger A.J."/>
        </authorList>
    </citation>
    <scope>NUCLEOTIDE SEQUENCE [LARGE SCALE GENOMIC DNA]</scope>
    <source>
        <strain evidence="1">HOLO01</strain>
    </source>
</reference>
<evidence type="ECO:0000313" key="1">
    <source>
        <dbReference type="EMBL" id="RZI45456.1"/>
    </source>
</evidence>
<organism evidence="1 2">
    <name type="scientific">Candidatus Finniella inopinata</name>
    <dbReference type="NCBI Taxonomy" id="1696036"/>
    <lineage>
        <taxon>Bacteria</taxon>
        <taxon>Pseudomonadati</taxon>
        <taxon>Pseudomonadota</taxon>
        <taxon>Alphaproteobacteria</taxon>
        <taxon>Holosporales</taxon>
        <taxon>Candidatus Paracaedibacteraceae</taxon>
        <taxon>Candidatus Finniella</taxon>
    </lineage>
</organism>
<dbReference type="RefSeq" id="WP_130154441.1">
    <property type="nucleotide sequence ID" value="NZ_SCFB01000012.1"/>
</dbReference>
<keyword evidence="2" id="KW-1185">Reference proteome</keyword>
<comment type="caution">
    <text evidence="1">The sequence shown here is derived from an EMBL/GenBank/DDBJ whole genome shotgun (WGS) entry which is preliminary data.</text>
</comment>
<dbReference type="AlphaFoldDB" id="A0A4Q7DL69"/>
<dbReference type="Proteomes" id="UP000293550">
    <property type="component" value="Unassembled WGS sequence"/>
</dbReference>
<accession>A0A4Q7DL69</accession>
<proteinExistence type="predicted"/>
<name>A0A4Q7DL69_9PROT</name>
<dbReference type="OrthoDB" id="9553487at2"/>
<protein>
    <submittedName>
        <fullName evidence="1">Uncharacterized protein</fullName>
    </submittedName>
</protein>
<dbReference type="EMBL" id="SCFB01000012">
    <property type="protein sequence ID" value="RZI45456.1"/>
    <property type="molecule type" value="Genomic_DNA"/>
</dbReference>
<gene>
    <name evidence="1" type="ORF">EQU50_07145</name>
</gene>
<sequence length="114" mass="13206">MLDFIETAAAIKSYYTDLTDFLEEDDFWVLTAEQQKRLAKEDQDKEWFMINPSKLKDKTASISVVDSYEKDSLLRAVLFIMKTTNALPEGSSFKERLLYTKRVLPPVIFTDKGL</sequence>